<dbReference type="EMBL" id="CP000875">
    <property type="protein sequence ID" value="ABX04753.1"/>
    <property type="molecule type" value="Genomic_DNA"/>
</dbReference>
<evidence type="ECO:0000256" key="2">
    <source>
        <dbReference type="ARBA" id="ARBA00023125"/>
    </source>
</evidence>
<evidence type="ECO:0000256" key="3">
    <source>
        <dbReference type="ARBA" id="ARBA00023163"/>
    </source>
</evidence>
<dbReference type="HOGENOM" id="CLU_911452_0_0_0"/>
<feature type="domain" description="HTH crp-type" evidence="4">
    <location>
        <begin position="229"/>
        <end position="313"/>
    </location>
</feature>
<keyword evidence="3" id="KW-0804">Transcription</keyword>
<organism evidence="5 6">
    <name type="scientific">Herpetosiphon aurantiacus (strain ATCC 23779 / DSM 785 / 114-95)</name>
    <dbReference type="NCBI Taxonomy" id="316274"/>
    <lineage>
        <taxon>Bacteria</taxon>
        <taxon>Bacillati</taxon>
        <taxon>Chloroflexota</taxon>
        <taxon>Chloroflexia</taxon>
        <taxon>Herpetosiphonales</taxon>
        <taxon>Herpetosiphonaceae</taxon>
        <taxon>Herpetosiphon</taxon>
    </lineage>
</organism>
<dbReference type="Pfam" id="PF13545">
    <property type="entry name" value="HTH_Crp_2"/>
    <property type="match status" value="1"/>
</dbReference>
<dbReference type="Proteomes" id="UP000000787">
    <property type="component" value="Chromosome"/>
</dbReference>
<keyword evidence="1" id="KW-0805">Transcription regulation</keyword>
<protein>
    <submittedName>
        <fullName evidence="5">Transcriptional regulator, Crp/Fnr family</fullName>
    </submittedName>
</protein>
<dbReference type="AlphaFoldDB" id="A9AWA3"/>
<gene>
    <name evidence="5" type="ordered locus">Haur_2113</name>
</gene>
<dbReference type="PROSITE" id="PS51063">
    <property type="entry name" value="HTH_CRP_2"/>
    <property type="match status" value="1"/>
</dbReference>
<evidence type="ECO:0000313" key="5">
    <source>
        <dbReference type="EMBL" id="ABX04753.1"/>
    </source>
</evidence>
<evidence type="ECO:0000259" key="4">
    <source>
        <dbReference type="PROSITE" id="PS51063"/>
    </source>
</evidence>
<dbReference type="SUPFAM" id="SSF46785">
    <property type="entry name" value="Winged helix' DNA-binding domain"/>
    <property type="match status" value="1"/>
</dbReference>
<dbReference type="InterPro" id="IPR018490">
    <property type="entry name" value="cNMP-bd_dom_sf"/>
</dbReference>
<dbReference type="KEGG" id="hau:Haur_2113"/>
<evidence type="ECO:0000256" key="1">
    <source>
        <dbReference type="ARBA" id="ARBA00023015"/>
    </source>
</evidence>
<reference evidence="5 6" key="1">
    <citation type="journal article" date="2011" name="Stand. Genomic Sci.">
        <title>Complete genome sequence of the filamentous gliding predatory bacterium Herpetosiphon aurantiacus type strain (114-95(T)).</title>
        <authorList>
            <person name="Kiss H."/>
            <person name="Nett M."/>
            <person name="Domin N."/>
            <person name="Martin K."/>
            <person name="Maresca J.A."/>
            <person name="Copeland A."/>
            <person name="Lapidus A."/>
            <person name="Lucas S."/>
            <person name="Berry K.W."/>
            <person name="Glavina Del Rio T."/>
            <person name="Dalin E."/>
            <person name="Tice H."/>
            <person name="Pitluck S."/>
            <person name="Richardson P."/>
            <person name="Bruce D."/>
            <person name="Goodwin L."/>
            <person name="Han C."/>
            <person name="Detter J.C."/>
            <person name="Schmutz J."/>
            <person name="Brettin T."/>
            <person name="Land M."/>
            <person name="Hauser L."/>
            <person name="Kyrpides N.C."/>
            <person name="Ivanova N."/>
            <person name="Goker M."/>
            <person name="Woyke T."/>
            <person name="Klenk H.P."/>
            <person name="Bryant D.A."/>
        </authorList>
    </citation>
    <scope>NUCLEOTIDE SEQUENCE [LARGE SCALE GENOMIC DNA]</scope>
    <source>
        <strain evidence="6">ATCC 23779 / DSM 785 / 114-95</strain>
    </source>
</reference>
<accession>A9AWA3</accession>
<evidence type="ECO:0000313" key="6">
    <source>
        <dbReference type="Proteomes" id="UP000000787"/>
    </source>
</evidence>
<dbReference type="InterPro" id="IPR018335">
    <property type="entry name" value="Tscrpt_reg_HTH_Crp-type_CS"/>
</dbReference>
<dbReference type="GO" id="GO:0003700">
    <property type="term" value="F:DNA-binding transcription factor activity"/>
    <property type="evidence" value="ECO:0007669"/>
    <property type="project" value="InterPro"/>
</dbReference>
<dbReference type="eggNOG" id="COG0664">
    <property type="taxonomic scope" value="Bacteria"/>
</dbReference>
<dbReference type="GO" id="GO:0003677">
    <property type="term" value="F:DNA binding"/>
    <property type="evidence" value="ECO:0007669"/>
    <property type="project" value="UniProtKB-KW"/>
</dbReference>
<dbReference type="InParanoid" id="A9AWA3"/>
<keyword evidence="6" id="KW-1185">Reference proteome</keyword>
<keyword evidence="2" id="KW-0238">DNA-binding</keyword>
<dbReference type="BioCyc" id="HAUR316274:GHYA-2141-MONOMER"/>
<name>A9AWA3_HERA2</name>
<sequence length="313" mass="35164">MLKVLLISSDLPDQALLGQLLDAGYRLSLLRLEQLAKQTTIADQSLLVGCFTNEDELAQLTENLGSQEPLWWGWNQSNYPHLTLKAYEAGARHVITNDANASQIIQNLNALHVSQLHQQTTRGREQQYPRGAMVHLQADQALLIETGILSLQVNHPDGSNVLLGLFGPNQLVCGHPHDGCAIYLQAHTPISAQLLPWQRVLSEPSLIERLRMRLQLMEAWASCQAHPYLDQRVLGILNLLAEQFGKQHNQGLLIDVRITHEQLASAVGSTRATISRIIRDLRTRSMLDSHFSGSNERFWLPIVPHYHHTHPFA</sequence>
<dbReference type="SUPFAM" id="SSF51206">
    <property type="entry name" value="cAMP-binding domain-like"/>
    <property type="match status" value="1"/>
</dbReference>
<proteinExistence type="predicted"/>
<dbReference type="Gene3D" id="2.60.120.10">
    <property type="entry name" value="Jelly Rolls"/>
    <property type="match status" value="1"/>
</dbReference>
<dbReference type="PROSITE" id="PS00042">
    <property type="entry name" value="HTH_CRP_1"/>
    <property type="match status" value="1"/>
</dbReference>
<dbReference type="InterPro" id="IPR014710">
    <property type="entry name" value="RmlC-like_jellyroll"/>
</dbReference>
<dbReference type="STRING" id="316274.Haur_2113"/>
<dbReference type="InterPro" id="IPR012318">
    <property type="entry name" value="HTH_CRP"/>
</dbReference>
<dbReference type="InterPro" id="IPR036390">
    <property type="entry name" value="WH_DNA-bd_sf"/>
</dbReference>